<name>A0A9X2WGF0_9GAMM</name>
<proteinExistence type="predicted"/>
<feature type="domain" description="Metallo-beta-lactamase" evidence="1">
    <location>
        <begin position="27"/>
        <end position="205"/>
    </location>
</feature>
<dbReference type="Pfam" id="PF00753">
    <property type="entry name" value="Lactamase_B"/>
    <property type="match status" value="1"/>
</dbReference>
<dbReference type="EMBL" id="JAOANI010000020">
    <property type="protein sequence ID" value="MCT7359977.1"/>
    <property type="molecule type" value="Genomic_DNA"/>
</dbReference>
<protein>
    <submittedName>
        <fullName evidence="2">MBL fold metallo-hydrolase</fullName>
    </submittedName>
</protein>
<dbReference type="Gene3D" id="3.60.15.10">
    <property type="entry name" value="Ribonuclease Z/Hydroxyacylglutathione hydrolase-like"/>
    <property type="match status" value="1"/>
</dbReference>
<dbReference type="RefSeq" id="WP_260976840.1">
    <property type="nucleotide sequence ID" value="NZ_JAOANI010000020.1"/>
</dbReference>
<accession>A0A9X2WGF0</accession>
<dbReference type="PANTHER" id="PTHR42951">
    <property type="entry name" value="METALLO-BETA-LACTAMASE DOMAIN-CONTAINING"/>
    <property type="match status" value="1"/>
</dbReference>
<dbReference type="SMART" id="SM00849">
    <property type="entry name" value="Lactamase_B"/>
    <property type="match status" value="1"/>
</dbReference>
<dbReference type="AlphaFoldDB" id="A0A9X2WGF0"/>
<evidence type="ECO:0000259" key="1">
    <source>
        <dbReference type="SMART" id="SM00849"/>
    </source>
</evidence>
<organism evidence="2 3">
    <name type="scientific">Thalassolituus pacificus</name>
    <dbReference type="NCBI Taxonomy" id="2975440"/>
    <lineage>
        <taxon>Bacteria</taxon>
        <taxon>Pseudomonadati</taxon>
        <taxon>Pseudomonadota</taxon>
        <taxon>Gammaproteobacteria</taxon>
        <taxon>Oceanospirillales</taxon>
        <taxon>Oceanospirillaceae</taxon>
        <taxon>Thalassolituus</taxon>
    </lineage>
</organism>
<evidence type="ECO:0000313" key="2">
    <source>
        <dbReference type="EMBL" id="MCT7359977.1"/>
    </source>
</evidence>
<sequence length="277" mass="31616">MPIRKEYRFDNGEHSVLGTRVGRFNLGINTTFIVYRMGDTLIDTGPSNQWREVKQVLERSQQHTPLRQLLITHHHEDHSGNARRISKLTGVLPHAPVQGQEKLARGYRTPLLQKVIWGSPRPVATQALHDNLTLTDGSPVVPVHTPGHAKDLTCLFMPQQKYLFSGDMYISKSLKYLRIDEHLGDLINSLDKLLALDFTTLFCPHRGIVEDGKTALQEKRDNLYRMCEQAQQLQQQGMNADEIVVKMLGPEDWMAKITGYNLSKRNLIRQALMYPLS</sequence>
<dbReference type="Proteomes" id="UP001147830">
    <property type="component" value="Unassembled WGS sequence"/>
</dbReference>
<comment type="caution">
    <text evidence="2">The sequence shown here is derived from an EMBL/GenBank/DDBJ whole genome shotgun (WGS) entry which is preliminary data.</text>
</comment>
<keyword evidence="3" id="KW-1185">Reference proteome</keyword>
<dbReference type="InterPro" id="IPR050855">
    <property type="entry name" value="NDM-1-like"/>
</dbReference>
<dbReference type="InterPro" id="IPR001279">
    <property type="entry name" value="Metallo-B-lactamas"/>
</dbReference>
<dbReference type="InterPro" id="IPR036866">
    <property type="entry name" value="RibonucZ/Hydroxyglut_hydro"/>
</dbReference>
<dbReference type="SUPFAM" id="SSF56281">
    <property type="entry name" value="Metallo-hydrolase/oxidoreductase"/>
    <property type="match status" value="1"/>
</dbReference>
<evidence type="ECO:0000313" key="3">
    <source>
        <dbReference type="Proteomes" id="UP001147830"/>
    </source>
</evidence>
<reference evidence="2" key="1">
    <citation type="journal article" date="2022" name="Front. Microbiol.">
        <title>Genome-based taxonomic rearrangement of Oceanobacter-related bacteria including the description of Thalassolituus hydrocarbonoclasticus sp. nov. and Thalassolituus pacificus sp. nov. and emended description of the genus Thalassolituus.</title>
        <authorList>
            <person name="Dong C."/>
            <person name="Wei L."/>
            <person name="Wang J."/>
            <person name="Lai Q."/>
            <person name="Huang Z."/>
            <person name="Shao Z."/>
        </authorList>
    </citation>
    <scope>NUCLEOTIDE SEQUENCE</scope>
    <source>
        <strain evidence="2">59MF3M-4</strain>
    </source>
</reference>
<gene>
    <name evidence="2" type="ORF">NYR02_13235</name>
</gene>
<reference evidence="2" key="2">
    <citation type="submission" date="2022-08" db="EMBL/GenBank/DDBJ databases">
        <authorList>
            <person name="Dong C."/>
        </authorList>
    </citation>
    <scope>NUCLEOTIDE SEQUENCE</scope>
    <source>
        <strain evidence="2">59MF3M-4</strain>
    </source>
</reference>